<keyword evidence="4" id="KW-1185">Reference proteome</keyword>
<reference evidence="3 4" key="1">
    <citation type="submission" date="2017-10" db="EMBL/GenBank/DDBJ databases">
        <title>Massilia psychrophilum sp. nov., a novel purple-pigmented bacterium isolated from Tianshan glacier, Xinjiang Municipality, China.</title>
        <authorList>
            <person name="Wang H."/>
        </authorList>
    </citation>
    <scope>NUCLEOTIDE SEQUENCE [LARGE SCALE GENOMIC DNA]</scope>
    <source>
        <strain evidence="3 4">JCM 30074</strain>
    </source>
</reference>
<feature type="domain" description="Activator of Hsp90 ATPase homologue 1/2-like C-terminal" evidence="2">
    <location>
        <begin position="25"/>
        <end position="156"/>
    </location>
</feature>
<dbReference type="SUPFAM" id="SSF55961">
    <property type="entry name" value="Bet v1-like"/>
    <property type="match status" value="1"/>
</dbReference>
<evidence type="ECO:0000313" key="3">
    <source>
        <dbReference type="EMBL" id="PIL43172.1"/>
    </source>
</evidence>
<evidence type="ECO:0000313" key="4">
    <source>
        <dbReference type="Proteomes" id="UP000230390"/>
    </source>
</evidence>
<organism evidence="3 4">
    <name type="scientific">Massilia eurypsychrophila</name>
    <dbReference type="NCBI Taxonomy" id="1485217"/>
    <lineage>
        <taxon>Bacteria</taxon>
        <taxon>Pseudomonadati</taxon>
        <taxon>Pseudomonadota</taxon>
        <taxon>Betaproteobacteria</taxon>
        <taxon>Burkholderiales</taxon>
        <taxon>Oxalobacteraceae</taxon>
        <taxon>Telluria group</taxon>
        <taxon>Massilia</taxon>
    </lineage>
</organism>
<name>A0A2G8TAW7_9BURK</name>
<gene>
    <name evidence="3" type="ORF">CR105_20480</name>
</gene>
<dbReference type="Proteomes" id="UP000230390">
    <property type="component" value="Unassembled WGS sequence"/>
</dbReference>
<dbReference type="AlphaFoldDB" id="A0A2G8TAW7"/>
<evidence type="ECO:0000256" key="1">
    <source>
        <dbReference type="ARBA" id="ARBA00006817"/>
    </source>
</evidence>
<sequence length="166" mass="18240">MIMPLTSVTKDPATLTLTVVGDYPVSQRRLWDAFADPRQLERFWGAPAFPATFTRHDFKVGGRAEYFLTLPEGQKWNGSWKFTVVNPISSFEAHDGQDNAEDENMPASMKFAFETTPAGSRLTIVTHFSSIAAMEETIPGMEQGLRAAMPQLDAVLAEPSMAAALA</sequence>
<accession>A0A2G8TAW7</accession>
<evidence type="ECO:0000259" key="2">
    <source>
        <dbReference type="Pfam" id="PF08327"/>
    </source>
</evidence>
<dbReference type="EMBL" id="PDOC01000016">
    <property type="protein sequence ID" value="PIL43172.1"/>
    <property type="molecule type" value="Genomic_DNA"/>
</dbReference>
<dbReference type="Gene3D" id="3.30.530.20">
    <property type="match status" value="1"/>
</dbReference>
<protein>
    <submittedName>
        <fullName evidence="3">Activator of HSP90 ATPase</fullName>
    </submittedName>
</protein>
<dbReference type="InterPro" id="IPR023393">
    <property type="entry name" value="START-like_dom_sf"/>
</dbReference>
<comment type="similarity">
    <text evidence="1">Belongs to the AHA1 family.</text>
</comment>
<comment type="caution">
    <text evidence="3">The sequence shown here is derived from an EMBL/GenBank/DDBJ whole genome shotgun (WGS) entry which is preliminary data.</text>
</comment>
<dbReference type="Pfam" id="PF08327">
    <property type="entry name" value="AHSA1"/>
    <property type="match status" value="1"/>
</dbReference>
<dbReference type="CDD" id="cd07814">
    <property type="entry name" value="SRPBCC_CalC_Aha1-like"/>
    <property type="match status" value="1"/>
</dbReference>
<dbReference type="OrthoDB" id="9805228at2"/>
<proteinExistence type="inferred from homology"/>
<dbReference type="InterPro" id="IPR013538">
    <property type="entry name" value="ASHA1/2-like_C"/>
</dbReference>